<accession>A0ABW9QR53</accession>
<evidence type="ECO:0000313" key="1">
    <source>
        <dbReference type="EMBL" id="MST31797.1"/>
    </source>
</evidence>
<proteinExistence type="predicted"/>
<dbReference type="Proteomes" id="UP000437736">
    <property type="component" value="Unassembled WGS sequence"/>
</dbReference>
<comment type="caution">
    <text evidence="1">The sequence shown here is derived from an EMBL/GenBank/DDBJ whole genome shotgun (WGS) entry which is preliminary data.</text>
</comment>
<keyword evidence="2" id="KW-1185">Reference proteome</keyword>
<evidence type="ECO:0000313" key="2">
    <source>
        <dbReference type="Proteomes" id="UP000437736"/>
    </source>
</evidence>
<protein>
    <submittedName>
        <fullName evidence="1">Uncharacterized protein</fullName>
    </submittedName>
</protein>
<dbReference type="EMBL" id="WJHE01000139">
    <property type="protein sequence ID" value="MST31797.1"/>
    <property type="molecule type" value="Genomic_DNA"/>
</dbReference>
<organism evidence="1 2">
    <name type="scientific">Acidiferrimicrobium australe</name>
    <dbReference type="NCBI Taxonomy" id="2664430"/>
    <lineage>
        <taxon>Bacteria</taxon>
        <taxon>Bacillati</taxon>
        <taxon>Actinomycetota</taxon>
        <taxon>Acidimicrobiia</taxon>
        <taxon>Acidimicrobiales</taxon>
        <taxon>Acidimicrobiaceae</taxon>
        <taxon>Acidiferrimicrobium</taxon>
    </lineage>
</organism>
<name>A0ABW9QR53_9ACTN</name>
<gene>
    <name evidence="1" type="ORF">GHK86_03515</name>
</gene>
<sequence length="106" mass="12181">MSEGADATQQFFEFATEFADGERWQLLRAKGWDDFEERLAETIGDLPVRRRQALVMLLFSLVEGFVDPPDVRAWIDDHDLLSDDGIEAMIAWLRLRRAEAPEVSPD</sequence>
<reference evidence="1 2" key="1">
    <citation type="submission" date="2019-11" db="EMBL/GenBank/DDBJ databases">
        <title>Acidiferrimicrobium australis gen. nov., sp. nov., an acidophilic and obligately heterotrophic, member of the Actinobacteria that catalyses dissimilatory oxido- reduction of iron isolated from metal-rich acidic water in Chile.</title>
        <authorList>
            <person name="Gonzalez D."/>
            <person name="Huber K."/>
            <person name="Hedrich S."/>
            <person name="Rojas-Villalobos C."/>
            <person name="Quatrini R."/>
            <person name="Dinamarca M.A."/>
            <person name="Schwarz A."/>
            <person name="Canales C."/>
            <person name="Nancucheo I."/>
        </authorList>
    </citation>
    <scope>NUCLEOTIDE SEQUENCE [LARGE SCALE GENOMIC DNA]</scope>
    <source>
        <strain evidence="1 2">USS-CCA1</strain>
    </source>
</reference>